<evidence type="ECO:0000313" key="1">
    <source>
        <dbReference type="EMBL" id="OAM91590.1"/>
    </source>
</evidence>
<proteinExistence type="predicted"/>
<gene>
    <name evidence="1" type="ORF">AW736_01980</name>
</gene>
<dbReference type="AlphaFoldDB" id="A0A178INX6"/>
<accession>A0A178INX6</accession>
<sequence length="104" mass="12114">MINEKFEEFKKADDLRCAAIQKIIAKDPDGFWCNNKLIHETLTLYKRENDSECAATYCIHEALDANGIQYRVRQYQEIDRRIAGLWESISRPPAPALTTRPTQR</sequence>
<protein>
    <submittedName>
        <fullName evidence="1">Uncharacterized protein</fullName>
    </submittedName>
</protein>
<dbReference type="RefSeq" id="WP_068768603.1">
    <property type="nucleotide sequence ID" value="NZ_CP109796.1"/>
</dbReference>
<organism evidence="1 2">
    <name type="scientific">Termitidicoccus mucosus</name>
    <dbReference type="NCBI Taxonomy" id="1184151"/>
    <lineage>
        <taxon>Bacteria</taxon>
        <taxon>Pseudomonadati</taxon>
        <taxon>Verrucomicrobiota</taxon>
        <taxon>Opitutia</taxon>
        <taxon>Opitutales</taxon>
        <taxon>Opitutaceae</taxon>
        <taxon>Termitidicoccus</taxon>
    </lineage>
</organism>
<dbReference type="EMBL" id="LRRQ01000018">
    <property type="protein sequence ID" value="OAM91590.1"/>
    <property type="molecule type" value="Genomic_DNA"/>
</dbReference>
<comment type="caution">
    <text evidence="1">The sequence shown here is derived from an EMBL/GenBank/DDBJ whole genome shotgun (WGS) entry which is preliminary data.</text>
</comment>
<name>A0A178INX6_9BACT</name>
<dbReference type="Proteomes" id="UP000078486">
    <property type="component" value="Unassembled WGS sequence"/>
</dbReference>
<reference evidence="1 2" key="1">
    <citation type="submission" date="2016-01" db="EMBL/GenBank/DDBJ databases">
        <title>High potential of lignocellulose degradation of a new Verrucomicrobia species.</title>
        <authorList>
            <person name="Wang Y."/>
            <person name="Shi Y."/>
            <person name="Qiu Z."/>
            <person name="Liu S."/>
            <person name="Yang H."/>
        </authorList>
    </citation>
    <scope>NUCLEOTIDE SEQUENCE [LARGE SCALE GENOMIC DNA]</scope>
    <source>
        <strain evidence="1 2">TSB47</strain>
    </source>
</reference>
<evidence type="ECO:0000313" key="2">
    <source>
        <dbReference type="Proteomes" id="UP000078486"/>
    </source>
</evidence>
<keyword evidence="2" id="KW-1185">Reference proteome</keyword>